<keyword evidence="11 16" id="KW-0472">Membrane</keyword>
<gene>
    <name evidence="17" type="ORF">RDWZM_009130</name>
</gene>
<evidence type="ECO:0000256" key="14">
    <source>
        <dbReference type="SAM" id="Coils"/>
    </source>
</evidence>
<evidence type="ECO:0000256" key="8">
    <source>
        <dbReference type="ARBA" id="ARBA00022786"/>
    </source>
</evidence>
<comment type="similarity">
    <text evidence="3">Belongs to the DDRGK1 family.</text>
</comment>
<evidence type="ECO:0000256" key="9">
    <source>
        <dbReference type="ARBA" id="ARBA00022824"/>
    </source>
</evidence>
<evidence type="ECO:0000256" key="6">
    <source>
        <dbReference type="ARBA" id="ARBA00022679"/>
    </source>
</evidence>
<dbReference type="SUPFAM" id="SSF53335">
    <property type="entry name" value="S-adenosyl-L-methionine-dependent methyltransferases"/>
    <property type="match status" value="1"/>
</dbReference>
<keyword evidence="8" id="KW-0833">Ubl conjugation pathway</keyword>
<comment type="subunit">
    <text evidence="13">Interacts with Atg9; the interaction is transient.</text>
</comment>
<evidence type="ECO:0000256" key="1">
    <source>
        <dbReference type="ARBA" id="ARBA00004389"/>
    </source>
</evidence>
<keyword evidence="7 16" id="KW-0812">Transmembrane</keyword>
<dbReference type="InterPro" id="IPR019153">
    <property type="entry name" value="DDRGK_dom-contain"/>
</dbReference>
<dbReference type="Pfam" id="PF09756">
    <property type="entry name" value="DDRGK"/>
    <property type="match status" value="1"/>
</dbReference>
<comment type="subcellular location">
    <subcellularLocation>
        <location evidence="1">Endoplasmic reticulum membrane</location>
        <topology evidence="1">Single-pass membrane protein</topology>
    </subcellularLocation>
</comment>
<dbReference type="Gene3D" id="1.10.10.10">
    <property type="entry name" value="Winged helix-like DNA-binding domain superfamily/Winged helix DNA-binding domain"/>
    <property type="match status" value="1"/>
</dbReference>
<dbReference type="PANTHER" id="PTHR22809">
    <property type="entry name" value="METHYLTRANSFERASE-RELATED"/>
    <property type="match status" value="1"/>
</dbReference>
<dbReference type="CDD" id="cd02440">
    <property type="entry name" value="AdoMet_MTases"/>
    <property type="match status" value="1"/>
</dbReference>
<protein>
    <recommendedName>
        <fullName evidence="4">DDRGK domain-containing protein 1</fullName>
    </recommendedName>
</protein>
<dbReference type="AlphaFoldDB" id="A0A9Q0RJG2"/>
<dbReference type="PANTHER" id="PTHR22809:SF5">
    <property type="entry name" value="TRNA N(3)-METHYLCYTIDINE METHYLTRANSFERASE METTL6"/>
    <property type="match status" value="1"/>
</dbReference>
<evidence type="ECO:0000256" key="7">
    <source>
        <dbReference type="ARBA" id="ARBA00022692"/>
    </source>
</evidence>
<evidence type="ECO:0000256" key="11">
    <source>
        <dbReference type="ARBA" id="ARBA00023136"/>
    </source>
</evidence>
<reference evidence="17" key="1">
    <citation type="submission" date="2022-12" db="EMBL/GenBank/DDBJ databases">
        <title>Genome assemblies of Blomia tropicalis.</title>
        <authorList>
            <person name="Cui Y."/>
        </authorList>
    </citation>
    <scope>NUCLEOTIDE SEQUENCE</scope>
    <source>
        <tissue evidence="17">Adult mites</tissue>
    </source>
</reference>
<evidence type="ECO:0000256" key="15">
    <source>
        <dbReference type="SAM" id="MobiDB-lite"/>
    </source>
</evidence>
<dbReference type="Pfam" id="PF13489">
    <property type="entry name" value="Methyltransf_23"/>
    <property type="match status" value="1"/>
</dbReference>
<keyword evidence="14" id="KW-0175">Coiled coil</keyword>
<evidence type="ECO:0000256" key="10">
    <source>
        <dbReference type="ARBA" id="ARBA00022989"/>
    </source>
</evidence>
<comment type="similarity">
    <text evidence="2">Belongs to the methyltransferase superfamily. METL family.</text>
</comment>
<dbReference type="InterPro" id="IPR036390">
    <property type="entry name" value="WH_DNA-bd_sf"/>
</dbReference>
<name>A0A9Q0RJG2_BLOTA</name>
<dbReference type="Proteomes" id="UP001142055">
    <property type="component" value="Chromosome 3"/>
</dbReference>
<dbReference type="InterPro" id="IPR036388">
    <property type="entry name" value="WH-like_DNA-bd_sf"/>
</dbReference>
<proteinExistence type="inferred from homology"/>
<evidence type="ECO:0000256" key="2">
    <source>
        <dbReference type="ARBA" id="ARBA00009725"/>
    </source>
</evidence>
<sequence length="609" mass="71328">MDLVLTFMFGGSVLVVAFLVLLVIRGFKNSSDDDDDDDQPRSGNRRARPVPISSSSGPVRRRANRTRVERIDDEEDDDFGDEIDPDVDDMSQEFPDESFKKIGAKKQRKLEMKAEKKAARERELIEREERKQRMEELEKKRQIEEKKLEEEEKAKEEAERLEKERKEREEHEEYLKLKQCFELEEEGFDGDADEEESQNRLQVFIDYIKQQKVVHMDELAGHFNLRTQDVVQRIQDLLQQELLVGVIDDRGKFIYITNEELQSVAKFIRQRGRVSISDLAENSNTFVNLLHNLPILTRDTLRCSLLSLAMNNTNSGSNLSDEQTLVNLSNNSKFGHEARQLNNEEIAKLEADQNNLVPAFRRQKLEKDAKKNWDLFYKRNLDKFFRDRNWTTREFEELLQLQTATDQLEGDDHNLLEVGCGVGNFVWPLIKMGLRFRYYACDFSPIALEIFKKNELYDERQCTVFEADLTKTDCWCDRLEPPDLKFHVVSMIFVLSAINPEKMSIALKNISKILHPNGILIFRDYGLYDYAMLRFAPGHKLEENFYVRQDGTRAYYFSKETMEELANDSGLEAINLEYVARETVNMKEGLTVPRIFLQGRFRQRSTQLN</sequence>
<keyword evidence="6" id="KW-0808">Transferase</keyword>
<evidence type="ECO:0000256" key="5">
    <source>
        <dbReference type="ARBA" id="ARBA00022603"/>
    </source>
</evidence>
<accession>A0A9Q0RJG2</accession>
<evidence type="ECO:0000256" key="4">
    <source>
        <dbReference type="ARBA" id="ARBA00018218"/>
    </source>
</evidence>
<evidence type="ECO:0000256" key="13">
    <source>
        <dbReference type="ARBA" id="ARBA00049687"/>
    </source>
</evidence>
<dbReference type="GO" id="GO:0008173">
    <property type="term" value="F:RNA methyltransferase activity"/>
    <property type="evidence" value="ECO:0007669"/>
    <property type="project" value="UniProtKB-ARBA"/>
</dbReference>
<evidence type="ECO:0000256" key="12">
    <source>
        <dbReference type="ARBA" id="ARBA00049608"/>
    </source>
</evidence>
<evidence type="ECO:0000313" key="17">
    <source>
        <dbReference type="EMBL" id="KAJ6217973.1"/>
    </source>
</evidence>
<evidence type="ECO:0000313" key="18">
    <source>
        <dbReference type="Proteomes" id="UP001142055"/>
    </source>
</evidence>
<dbReference type="SMART" id="SM01128">
    <property type="entry name" value="DDRGK"/>
    <property type="match status" value="1"/>
</dbReference>
<dbReference type="OMA" id="FRDRNWT"/>
<comment type="function">
    <text evidence="12">Substrate adapter for ufmylation, the covalent attachment of the ubiquitin-like modifier UFM1 to substrate proteins. Required for ufmylation of Atg9; protects the nervous system during aging, possibly by stabilizing Atg9 and supporting its function.</text>
</comment>
<keyword evidence="5" id="KW-0489">Methyltransferase</keyword>
<feature type="coiled-coil region" evidence="14">
    <location>
        <begin position="111"/>
        <end position="174"/>
    </location>
</feature>
<keyword evidence="10 16" id="KW-1133">Transmembrane helix</keyword>
<dbReference type="GO" id="GO:0032259">
    <property type="term" value="P:methylation"/>
    <property type="evidence" value="ECO:0007669"/>
    <property type="project" value="UniProtKB-KW"/>
</dbReference>
<keyword evidence="18" id="KW-1185">Reference proteome</keyword>
<dbReference type="EMBL" id="JAPWDV010000003">
    <property type="protein sequence ID" value="KAJ6217973.1"/>
    <property type="molecule type" value="Genomic_DNA"/>
</dbReference>
<feature type="region of interest" description="Disordered" evidence="15">
    <location>
        <begin position="30"/>
        <end position="96"/>
    </location>
</feature>
<dbReference type="SUPFAM" id="SSF46785">
    <property type="entry name" value="Winged helix' DNA-binding domain"/>
    <property type="match status" value="1"/>
</dbReference>
<evidence type="ECO:0000256" key="3">
    <source>
        <dbReference type="ARBA" id="ARBA00009829"/>
    </source>
</evidence>
<dbReference type="InterPro" id="IPR026113">
    <property type="entry name" value="METTL2/6/8-like"/>
</dbReference>
<dbReference type="GO" id="GO:0005789">
    <property type="term" value="C:endoplasmic reticulum membrane"/>
    <property type="evidence" value="ECO:0007669"/>
    <property type="project" value="UniProtKB-SubCell"/>
</dbReference>
<dbReference type="InterPro" id="IPR029063">
    <property type="entry name" value="SAM-dependent_MTases_sf"/>
</dbReference>
<dbReference type="FunFam" id="1.10.10.10:FF:000143">
    <property type="entry name" value="DDRGK domain-containing protein 1"/>
    <property type="match status" value="1"/>
</dbReference>
<dbReference type="GO" id="GO:0008757">
    <property type="term" value="F:S-adenosylmethionine-dependent methyltransferase activity"/>
    <property type="evidence" value="ECO:0007669"/>
    <property type="project" value="UniProtKB-ARBA"/>
</dbReference>
<comment type="caution">
    <text evidence="17">The sequence shown here is derived from an EMBL/GenBank/DDBJ whole genome shotgun (WGS) entry which is preliminary data.</text>
</comment>
<feature type="compositionally biased region" description="Acidic residues" evidence="15">
    <location>
        <begin position="71"/>
        <end position="96"/>
    </location>
</feature>
<organism evidence="17 18">
    <name type="scientific">Blomia tropicalis</name>
    <name type="common">Mite</name>
    <dbReference type="NCBI Taxonomy" id="40697"/>
    <lineage>
        <taxon>Eukaryota</taxon>
        <taxon>Metazoa</taxon>
        <taxon>Ecdysozoa</taxon>
        <taxon>Arthropoda</taxon>
        <taxon>Chelicerata</taxon>
        <taxon>Arachnida</taxon>
        <taxon>Acari</taxon>
        <taxon>Acariformes</taxon>
        <taxon>Sarcoptiformes</taxon>
        <taxon>Astigmata</taxon>
        <taxon>Glycyphagoidea</taxon>
        <taxon>Echimyopodidae</taxon>
        <taxon>Blomia</taxon>
    </lineage>
</organism>
<evidence type="ECO:0000256" key="16">
    <source>
        <dbReference type="SAM" id="Phobius"/>
    </source>
</evidence>
<dbReference type="Gene3D" id="3.40.50.150">
    <property type="entry name" value="Vaccinia Virus protein VP39"/>
    <property type="match status" value="1"/>
</dbReference>
<feature type="transmembrane region" description="Helical" evidence="16">
    <location>
        <begin position="6"/>
        <end position="24"/>
    </location>
</feature>
<keyword evidence="9" id="KW-0256">Endoplasmic reticulum</keyword>